<protein>
    <submittedName>
        <fullName evidence="10">Uncharacterized protein</fullName>
    </submittedName>
</protein>
<accession>A0A2N9X7M7</accession>
<dbReference type="Gene3D" id="3.10.20.310">
    <property type="entry name" value="membrane protein fhac"/>
    <property type="match status" value="2"/>
</dbReference>
<dbReference type="InterPro" id="IPR039910">
    <property type="entry name" value="D15-like"/>
</dbReference>
<proteinExistence type="predicted"/>
<feature type="domain" description="Bacterial surface antigen (D15)" evidence="8">
    <location>
        <begin position="358"/>
        <end position="627"/>
    </location>
</feature>
<sequence length="627" mass="70094">MIYISQKRLHGLLQSILLTTLTSMVWAASLPADSDDIEDDIPPPKTGLLHRLLHPHQYREEHKHQPPKTPRVPVTIDVNNSALQKLITDHLPLITQQLIEDLDDEQLGFLAEEAPQQTQTMLETEGYFNAKVNLEKQRDGYLIHIDPGSRTQIENVNISLSGNVTADDDLTNYYKNAVDNWVLPVGDPFTQSNWSASKSSVLSAIVRKKYPLATISASRATIDPQKNLADLSLTVDSKQPIYFGDIQVSGNERYPVSIVTGMAGFGPGSPYDLDKLLDYQQALEQDSHYGNAVVSADFDHMVNDHVPVLVKVSEMRRQKLTFGLRYDTKNGPGFRGGYDHYNVFHKGFVGSTLLDTDRYETTFGFGLSQPRNSRGHYWTSNLNYTYSTVQHLESRALSSGIWKVRDRNGIDSRIGIEYITESSKIEDGPELGHSYATMLTASWKRQNIQTQLRPANGYYLEGKIGTTLGKLLASASMQRVTASGGYYYTPENKKYGTWVLRSQIGYVHTGDAVNVPSILMFRAGGAGSVRGYELDSIGIKSSHNSVLPNRTLAVASVEYQIPVYKDFALALFHDAGSVSKNFSDMQWRHGSGLGVRWFSPVAPFAFDIAYGHHDKKWRWSISLGTKF</sequence>
<comment type="caution">
    <text evidence="10">The sequence shown here is derived from an EMBL/GenBank/DDBJ whole genome shotgun (WGS) entry which is preliminary data.</text>
</comment>
<feature type="chain" id="PRO_5014789796" evidence="7">
    <location>
        <begin position="28"/>
        <end position="627"/>
    </location>
</feature>
<evidence type="ECO:0000313" key="11">
    <source>
        <dbReference type="Proteomes" id="UP000230202"/>
    </source>
</evidence>
<dbReference type="PANTHER" id="PTHR12815:SF47">
    <property type="entry name" value="TRANSLOCATION AND ASSEMBLY MODULE SUBUNIT TAMA"/>
    <property type="match status" value="1"/>
</dbReference>
<dbReference type="PANTHER" id="PTHR12815">
    <property type="entry name" value="SORTING AND ASSEMBLY MACHINERY SAMM50 PROTEIN FAMILY MEMBER"/>
    <property type="match status" value="1"/>
</dbReference>
<comment type="subcellular location">
    <subcellularLocation>
        <location evidence="1">Membrane</location>
    </subcellularLocation>
</comment>
<reference evidence="10" key="1">
    <citation type="journal article" date="2017" name="MBio">
        <title>Type VI secretion-mediated competition in the bee gut microbiome.</title>
        <authorList>
            <person name="Steele M.I."/>
            <person name="Kwong W.K."/>
            <person name="Powell J.E."/>
            <person name="Whiteley M."/>
            <person name="Moran N.A."/>
        </authorList>
    </citation>
    <scope>NUCLEOTIDE SEQUENCE [LARGE SCALE GENOMIC DNA]</scope>
    <source>
        <strain evidence="10">WkB273</strain>
    </source>
</reference>
<evidence type="ECO:0000256" key="1">
    <source>
        <dbReference type="ARBA" id="ARBA00004370"/>
    </source>
</evidence>
<dbReference type="InterPro" id="IPR000184">
    <property type="entry name" value="Bac_surfAg_D15"/>
</dbReference>
<evidence type="ECO:0000259" key="8">
    <source>
        <dbReference type="Pfam" id="PF01103"/>
    </source>
</evidence>
<dbReference type="AlphaFoldDB" id="A0A2N9X7M7"/>
<evidence type="ECO:0000256" key="2">
    <source>
        <dbReference type="ARBA" id="ARBA00022452"/>
    </source>
</evidence>
<evidence type="ECO:0000313" key="10">
    <source>
        <dbReference type="EMBL" id="PIT39745.1"/>
    </source>
</evidence>
<dbReference type="Pfam" id="PF01103">
    <property type="entry name" value="Omp85"/>
    <property type="match status" value="1"/>
</dbReference>
<evidence type="ECO:0000256" key="5">
    <source>
        <dbReference type="ARBA" id="ARBA00023136"/>
    </source>
</evidence>
<keyword evidence="5" id="KW-0472">Membrane</keyword>
<organism evidence="10 11">
    <name type="scientific">Snodgrassella alvi</name>
    <dbReference type="NCBI Taxonomy" id="1196083"/>
    <lineage>
        <taxon>Bacteria</taxon>
        <taxon>Pseudomonadati</taxon>
        <taxon>Pseudomonadota</taxon>
        <taxon>Betaproteobacteria</taxon>
        <taxon>Neisseriales</taxon>
        <taxon>Neisseriaceae</taxon>
        <taxon>Snodgrassella</taxon>
    </lineage>
</organism>
<feature type="domain" description="POTRA" evidence="9">
    <location>
        <begin position="242"/>
        <end position="314"/>
    </location>
</feature>
<name>A0A2N9X7M7_9NEIS</name>
<evidence type="ECO:0000256" key="3">
    <source>
        <dbReference type="ARBA" id="ARBA00022692"/>
    </source>
</evidence>
<evidence type="ECO:0000256" key="6">
    <source>
        <dbReference type="ARBA" id="ARBA00023237"/>
    </source>
</evidence>
<keyword evidence="3" id="KW-0812">Transmembrane</keyword>
<evidence type="ECO:0000256" key="4">
    <source>
        <dbReference type="ARBA" id="ARBA00022729"/>
    </source>
</evidence>
<keyword evidence="4 7" id="KW-0732">Signal</keyword>
<gene>
    <name evidence="10" type="ORF">BHC54_04510</name>
</gene>
<keyword evidence="2" id="KW-1134">Transmembrane beta strand</keyword>
<dbReference type="EMBL" id="MEIL01000024">
    <property type="protein sequence ID" value="PIT39745.1"/>
    <property type="molecule type" value="Genomic_DNA"/>
</dbReference>
<evidence type="ECO:0000256" key="7">
    <source>
        <dbReference type="SAM" id="SignalP"/>
    </source>
</evidence>
<dbReference type="Gene3D" id="2.40.160.50">
    <property type="entry name" value="membrane protein fhac: a member of the omp85/tpsb transporter family"/>
    <property type="match status" value="1"/>
</dbReference>
<keyword evidence="6" id="KW-0998">Cell outer membrane</keyword>
<dbReference type="Proteomes" id="UP000230202">
    <property type="component" value="Unassembled WGS sequence"/>
</dbReference>
<dbReference type="GO" id="GO:0019867">
    <property type="term" value="C:outer membrane"/>
    <property type="evidence" value="ECO:0007669"/>
    <property type="project" value="InterPro"/>
</dbReference>
<evidence type="ECO:0000259" key="9">
    <source>
        <dbReference type="Pfam" id="PF07244"/>
    </source>
</evidence>
<keyword evidence="11" id="KW-1185">Reference proteome</keyword>
<dbReference type="Pfam" id="PF07244">
    <property type="entry name" value="POTRA"/>
    <property type="match status" value="1"/>
</dbReference>
<dbReference type="InterPro" id="IPR010827">
    <property type="entry name" value="BamA/TamA_POTRA"/>
</dbReference>
<feature type="signal peptide" evidence="7">
    <location>
        <begin position="1"/>
        <end position="27"/>
    </location>
</feature>